<dbReference type="Proteomes" id="UP000275267">
    <property type="component" value="Unassembled WGS sequence"/>
</dbReference>
<evidence type="ECO:0000256" key="3">
    <source>
        <dbReference type="ARBA" id="ARBA00022679"/>
    </source>
</evidence>
<dbReference type="GO" id="GO:0035251">
    <property type="term" value="F:UDP-glucosyltransferase activity"/>
    <property type="evidence" value="ECO:0007669"/>
    <property type="project" value="TreeGrafter"/>
</dbReference>
<keyword evidence="5" id="KW-1185">Reference proteome</keyword>
<dbReference type="EMBL" id="PQIB02000015">
    <property type="protein sequence ID" value="RLM66565.1"/>
    <property type="molecule type" value="Genomic_DNA"/>
</dbReference>
<sequence>MAAAARRAHVVLFPFMAQGHLAPFRCLAELARRARPGARVTVVATPGTAGPLRASLAEDGLGGDVGVHALPFDPAGHGLPAGAGTTAGIACHQLITLFAASESLRPAFRHLVAGLRAADPGADVHVMADMFLGWTLDVAREAGASHSAVLTTGGYGAAVHFSLWNSVPLPADDAFPLPPFPDVTVCRSQLTDHLAAADGKDAWSTFVSKQIAAFAHTDALLVNTTENLDPKGLAMLRQLFDVPIYPVGPLLRPTPPAPAPGTKNRGAILGWLDKQPPCSVLYVSFGSQYTISPSQMMELAVGLERSAHRFVWVVRPPAGSDVDGEFRPEWLPEGFRERAAAGGRARCWAPQVEILAHAATGAFLTHCGWNSVQESLGSGVPLLGWRLSAEQFYNAKVLAEEVGVCVEVARGTRAALSGEKLAAAVEAVIAAARESGGEGSSLKVMERFFADVVHC</sequence>
<dbReference type="InterPro" id="IPR002213">
    <property type="entry name" value="UDP_glucos_trans"/>
</dbReference>
<evidence type="ECO:0000313" key="4">
    <source>
        <dbReference type="EMBL" id="RLM66565.1"/>
    </source>
</evidence>
<keyword evidence="2" id="KW-0328">Glycosyltransferase</keyword>
<protein>
    <submittedName>
        <fullName evidence="4">UDP-glycosyltransferase 92A1-like</fullName>
    </submittedName>
</protein>
<evidence type="ECO:0000313" key="5">
    <source>
        <dbReference type="Proteomes" id="UP000275267"/>
    </source>
</evidence>
<dbReference type="PANTHER" id="PTHR48047:SF49">
    <property type="entry name" value="GLYCOSYLTRANSFERASE"/>
    <property type="match status" value="1"/>
</dbReference>
<gene>
    <name evidence="4" type="ORF">C2845_PM16G05040</name>
</gene>
<dbReference type="SUPFAM" id="SSF53756">
    <property type="entry name" value="UDP-Glycosyltransferase/glycogen phosphorylase"/>
    <property type="match status" value="1"/>
</dbReference>
<keyword evidence="3" id="KW-0808">Transferase</keyword>
<accession>A0A3L6PY64</accession>
<dbReference type="OrthoDB" id="5835829at2759"/>
<comment type="similarity">
    <text evidence="1">Belongs to the UDP-glycosyltransferase family.</text>
</comment>
<dbReference type="FunFam" id="3.40.50.2000:FF:000064">
    <property type="entry name" value="Glycosyltransferase"/>
    <property type="match status" value="1"/>
</dbReference>
<evidence type="ECO:0000256" key="1">
    <source>
        <dbReference type="ARBA" id="ARBA00009995"/>
    </source>
</evidence>
<dbReference type="CDD" id="cd03784">
    <property type="entry name" value="GT1_Gtf-like"/>
    <property type="match status" value="1"/>
</dbReference>
<name>A0A3L6PY64_PANMI</name>
<dbReference type="AlphaFoldDB" id="A0A3L6PY64"/>
<dbReference type="PANTHER" id="PTHR48047">
    <property type="entry name" value="GLYCOSYLTRANSFERASE"/>
    <property type="match status" value="1"/>
</dbReference>
<dbReference type="Gene3D" id="3.40.50.2000">
    <property type="entry name" value="Glycogen Phosphorylase B"/>
    <property type="match status" value="2"/>
</dbReference>
<dbReference type="Pfam" id="PF00201">
    <property type="entry name" value="UDPGT"/>
    <property type="match status" value="1"/>
</dbReference>
<evidence type="ECO:0000256" key="2">
    <source>
        <dbReference type="ARBA" id="ARBA00022676"/>
    </source>
</evidence>
<dbReference type="FunFam" id="3.40.50.2000:FF:000103">
    <property type="entry name" value="Glycosyltransferase"/>
    <property type="match status" value="1"/>
</dbReference>
<proteinExistence type="inferred from homology"/>
<organism evidence="4 5">
    <name type="scientific">Panicum miliaceum</name>
    <name type="common">Proso millet</name>
    <name type="synonym">Broomcorn millet</name>
    <dbReference type="NCBI Taxonomy" id="4540"/>
    <lineage>
        <taxon>Eukaryota</taxon>
        <taxon>Viridiplantae</taxon>
        <taxon>Streptophyta</taxon>
        <taxon>Embryophyta</taxon>
        <taxon>Tracheophyta</taxon>
        <taxon>Spermatophyta</taxon>
        <taxon>Magnoliopsida</taxon>
        <taxon>Liliopsida</taxon>
        <taxon>Poales</taxon>
        <taxon>Poaceae</taxon>
        <taxon>PACMAD clade</taxon>
        <taxon>Panicoideae</taxon>
        <taxon>Panicodae</taxon>
        <taxon>Paniceae</taxon>
        <taxon>Panicinae</taxon>
        <taxon>Panicum</taxon>
        <taxon>Panicum sect. Panicum</taxon>
    </lineage>
</organism>
<reference evidence="5" key="1">
    <citation type="journal article" date="2019" name="Nat. Commun.">
        <title>The genome of broomcorn millet.</title>
        <authorList>
            <person name="Zou C."/>
            <person name="Miki D."/>
            <person name="Li D."/>
            <person name="Tang Q."/>
            <person name="Xiao L."/>
            <person name="Rajput S."/>
            <person name="Deng P."/>
            <person name="Jia W."/>
            <person name="Huang R."/>
            <person name="Zhang M."/>
            <person name="Sun Y."/>
            <person name="Hu J."/>
            <person name="Fu X."/>
            <person name="Schnable P.S."/>
            <person name="Li F."/>
            <person name="Zhang H."/>
            <person name="Feng B."/>
            <person name="Zhu X."/>
            <person name="Liu R."/>
            <person name="Schnable J.C."/>
            <person name="Zhu J.-K."/>
            <person name="Zhang H."/>
        </authorList>
    </citation>
    <scope>NUCLEOTIDE SEQUENCE [LARGE SCALE GENOMIC DNA]</scope>
</reference>
<comment type="caution">
    <text evidence="4">The sequence shown here is derived from an EMBL/GenBank/DDBJ whole genome shotgun (WGS) entry which is preliminary data.</text>
</comment>